<dbReference type="STRING" id="659014.SAMN04487996_11847"/>
<keyword evidence="2" id="KW-1185">Reference proteome</keyword>
<dbReference type="RefSeq" id="WP_090156055.1">
    <property type="nucleotide sequence ID" value="NZ_FNAN01000018.1"/>
</dbReference>
<protein>
    <submittedName>
        <fullName evidence="1">Uncharacterized protein</fullName>
    </submittedName>
</protein>
<dbReference type="OrthoDB" id="840060at2"/>
<reference evidence="2" key="1">
    <citation type="submission" date="2016-10" db="EMBL/GenBank/DDBJ databases">
        <authorList>
            <person name="Varghese N."/>
            <person name="Submissions S."/>
        </authorList>
    </citation>
    <scope>NUCLEOTIDE SEQUENCE [LARGE SCALE GENOMIC DNA]</scope>
    <source>
        <strain evidence="2">DSM 25329</strain>
    </source>
</reference>
<dbReference type="EMBL" id="FNAN01000018">
    <property type="protein sequence ID" value="SDG38511.1"/>
    <property type="molecule type" value="Genomic_DNA"/>
</dbReference>
<dbReference type="AlphaFoldDB" id="A0A1G7TTM0"/>
<evidence type="ECO:0000313" key="1">
    <source>
        <dbReference type="EMBL" id="SDG38511.1"/>
    </source>
</evidence>
<sequence length="68" mass="8231">MASMLEYIKIILQKVSFDRKLFEKELRKAIRMLMPAEIKRLRQWCYDHYATVHLPVLNTCFERLSSLN</sequence>
<name>A0A1G7TTM0_9BACT</name>
<dbReference type="Proteomes" id="UP000198748">
    <property type="component" value="Unassembled WGS sequence"/>
</dbReference>
<evidence type="ECO:0000313" key="2">
    <source>
        <dbReference type="Proteomes" id="UP000198748"/>
    </source>
</evidence>
<accession>A0A1G7TTM0</accession>
<organism evidence="1 2">
    <name type="scientific">Dyadobacter soli</name>
    <dbReference type="NCBI Taxonomy" id="659014"/>
    <lineage>
        <taxon>Bacteria</taxon>
        <taxon>Pseudomonadati</taxon>
        <taxon>Bacteroidota</taxon>
        <taxon>Cytophagia</taxon>
        <taxon>Cytophagales</taxon>
        <taxon>Spirosomataceae</taxon>
        <taxon>Dyadobacter</taxon>
    </lineage>
</organism>
<gene>
    <name evidence="1" type="ORF">SAMN04487996_11847</name>
</gene>
<proteinExistence type="predicted"/>